<comment type="caution">
    <text evidence="2">The sequence shown here is derived from an EMBL/GenBank/DDBJ whole genome shotgun (WGS) entry which is preliminary data.</text>
</comment>
<evidence type="ECO:0000259" key="1">
    <source>
        <dbReference type="SMART" id="SM00881"/>
    </source>
</evidence>
<dbReference type="Pfam" id="PF19045">
    <property type="entry name" value="Ligase_CoA_2"/>
    <property type="match status" value="1"/>
</dbReference>
<proteinExistence type="predicted"/>
<accession>A0A8J6MYS5</accession>
<dbReference type="Pfam" id="PF13607">
    <property type="entry name" value="Succ_CoA_lig"/>
    <property type="match status" value="1"/>
</dbReference>
<evidence type="ECO:0000313" key="3">
    <source>
        <dbReference type="Proteomes" id="UP000650524"/>
    </source>
</evidence>
<dbReference type="InterPro" id="IPR032875">
    <property type="entry name" value="Succ_CoA_lig_flav_dom"/>
</dbReference>
<name>A0A8J6MYS5_9DELT</name>
<feature type="domain" description="CoA-binding" evidence="1">
    <location>
        <begin position="13"/>
        <end position="108"/>
    </location>
</feature>
<dbReference type="GO" id="GO:0043758">
    <property type="term" value="F:acetate-CoA ligase (ADP-forming) activity"/>
    <property type="evidence" value="ECO:0007669"/>
    <property type="project" value="InterPro"/>
</dbReference>
<reference evidence="2 3" key="1">
    <citation type="submission" date="2020-08" db="EMBL/GenBank/DDBJ databases">
        <title>Bridging the membrane lipid divide: bacteria of the FCB group superphylum have the potential to synthesize archaeal ether lipids.</title>
        <authorList>
            <person name="Villanueva L."/>
            <person name="Von Meijenfeldt F.A.B."/>
            <person name="Westbye A.B."/>
            <person name="Yadav S."/>
            <person name="Hopmans E.C."/>
            <person name="Dutilh B.E."/>
            <person name="Sinninghe Damste J.S."/>
        </authorList>
    </citation>
    <scope>NUCLEOTIDE SEQUENCE [LARGE SCALE GENOMIC DNA]</scope>
    <source>
        <strain evidence="2">NIOZ-UU27</strain>
    </source>
</reference>
<dbReference type="InterPro" id="IPR036291">
    <property type="entry name" value="NAD(P)-bd_dom_sf"/>
</dbReference>
<dbReference type="EMBL" id="JACNJD010000194">
    <property type="protein sequence ID" value="MBC8177180.1"/>
    <property type="molecule type" value="Genomic_DNA"/>
</dbReference>
<sequence length="485" mass="52889">MFNSIEESPLYQIANPGSIVFFGASNSITAMGTNLLMSLQTAGFEGAIYPVHLKEKMVLDLKAYRSVLDLPEVPDLAVIVLPTKIVNQALEECGRKGIRKVVIVSGGFKEVGGNGVALEEDLKEIAGRYGIRVLGPNCLGVANLHHKLNTTFIPYEGEPGFIGLASQSGSFVTQLFDYLSKLGLGFSTAFSVGNEADIDLIDSMEYLAACPNTRVIALYIEGIRRGRAFMETARLIVPHKPIVAFYVGGSETGRRAGFSHTGALAGPDDLYNGMFRQSGVIRAKSITELFDFCWVLGSLPRPRGPRVVIQTHSGGPGAAAADSCGRAGLELPALSDETVEKLTPFVPHTGSVNNPVDLTFSKNPDDFYSNIPQILIKEKRADMLLIYFLTPAQVVKRTLKQMGLSEEEIMDQIPKFTDHQCSSLARLLETADKPIIGYTFRSLEEPSVRGLIDRGIPVFPGPERAARAIAALVKYARFNTRKLYW</sequence>
<dbReference type="PANTHER" id="PTHR42793">
    <property type="entry name" value="COA BINDING DOMAIN CONTAINING PROTEIN"/>
    <property type="match status" value="1"/>
</dbReference>
<dbReference type="SMART" id="SM00881">
    <property type="entry name" value="CoA_binding"/>
    <property type="match status" value="1"/>
</dbReference>
<organism evidence="2 3">
    <name type="scientific">Candidatus Desulfacyla euxinica</name>
    <dbReference type="NCBI Taxonomy" id="2841693"/>
    <lineage>
        <taxon>Bacteria</taxon>
        <taxon>Deltaproteobacteria</taxon>
        <taxon>Candidatus Desulfacyla</taxon>
    </lineage>
</organism>
<dbReference type="Proteomes" id="UP000650524">
    <property type="component" value="Unassembled WGS sequence"/>
</dbReference>
<evidence type="ECO:0000313" key="2">
    <source>
        <dbReference type="EMBL" id="MBC8177180.1"/>
    </source>
</evidence>
<dbReference type="SUPFAM" id="SSF52210">
    <property type="entry name" value="Succinyl-CoA synthetase domains"/>
    <property type="match status" value="2"/>
</dbReference>
<dbReference type="AlphaFoldDB" id="A0A8J6MYS5"/>
<dbReference type="Gene3D" id="3.40.50.720">
    <property type="entry name" value="NAD(P)-binding Rossmann-like Domain"/>
    <property type="match status" value="1"/>
</dbReference>
<dbReference type="InterPro" id="IPR043938">
    <property type="entry name" value="Ligase_CoA_dom"/>
</dbReference>
<dbReference type="SUPFAM" id="SSF51735">
    <property type="entry name" value="NAD(P)-binding Rossmann-fold domains"/>
    <property type="match status" value="1"/>
</dbReference>
<dbReference type="Gene3D" id="3.40.50.261">
    <property type="entry name" value="Succinyl-CoA synthetase domains"/>
    <property type="match status" value="2"/>
</dbReference>
<dbReference type="InterPro" id="IPR003781">
    <property type="entry name" value="CoA-bd"/>
</dbReference>
<dbReference type="InterPro" id="IPR016102">
    <property type="entry name" value="Succinyl-CoA_synth-like"/>
</dbReference>
<protein>
    <submittedName>
        <fullName evidence="2">CoA-binding protein</fullName>
    </submittedName>
</protein>
<dbReference type="Pfam" id="PF13380">
    <property type="entry name" value="CoA_binding_2"/>
    <property type="match status" value="1"/>
</dbReference>
<dbReference type="PANTHER" id="PTHR42793:SF1">
    <property type="entry name" value="PEPTIDYL-LYSINE N-ACETYLTRANSFERASE PATZ"/>
    <property type="match status" value="1"/>
</dbReference>
<gene>
    <name evidence="2" type="ORF">H8E19_07210</name>
</gene>